<dbReference type="RefSeq" id="WP_107749791.1">
    <property type="nucleotide sequence ID" value="NZ_QBKF01000001.1"/>
</dbReference>
<comment type="caution">
    <text evidence="2">The sequence shown here is derived from an EMBL/GenBank/DDBJ whole genome shotgun (WGS) entry which is preliminary data.</text>
</comment>
<keyword evidence="3" id="KW-1185">Reference proteome</keyword>
<keyword evidence="1" id="KW-1133">Transmembrane helix</keyword>
<dbReference type="EMBL" id="QDDR01000001">
    <property type="protein sequence ID" value="PVE49287.1"/>
    <property type="molecule type" value="Genomic_DNA"/>
</dbReference>
<keyword evidence="1" id="KW-0472">Membrane</keyword>
<sequence length="63" mass="7071">MSKPPLDRDTHLSFQERQWRRNPNYVPPPYVAPGGKRREGLVLVLAFVILVAAFGGGIWLGIL</sequence>
<dbReference type="AlphaFoldDB" id="A0A2T7UWZ5"/>
<gene>
    <name evidence="2" type="ORF">DDE23_02460</name>
</gene>
<dbReference type="Proteomes" id="UP000244810">
    <property type="component" value="Unassembled WGS sequence"/>
</dbReference>
<evidence type="ECO:0000313" key="3">
    <source>
        <dbReference type="Proteomes" id="UP000244810"/>
    </source>
</evidence>
<keyword evidence="1" id="KW-0812">Transmembrane</keyword>
<accession>A0A2T7UWZ5</accession>
<protein>
    <submittedName>
        <fullName evidence="2">Uncharacterized protein</fullName>
    </submittedName>
</protein>
<proteinExistence type="predicted"/>
<evidence type="ECO:0000313" key="2">
    <source>
        <dbReference type="EMBL" id="PVE49287.1"/>
    </source>
</evidence>
<feature type="transmembrane region" description="Helical" evidence="1">
    <location>
        <begin position="41"/>
        <end position="62"/>
    </location>
</feature>
<evidence type="ECO:0000256" key="1">
    <source>
        <dbReference type="SAM" id="Phobius"/>
    </source>
</evidence>
<organism evidence="2 3">
    <name type="scientific">Pararhodobacter aggregans</name>
    <dbReference type="NCBI Taxonomy" id="404875"/>
    <lineage>
        <taxon>Bacteria</taxon>
        <taxon>Pseudomonadati</taxon>
        <taxon>Pseudomonadota</taxon>
        <taxon>Alphaproteobacteria</taxon>
        <taxon>Rhodobacterales</taxon>
        <taxon>Paracoccaceae</taxon>
        <taxon>Pararhodobacter</taxon>
    </lineage>
</organism>
<name>A0A2T7UWZ5_9RHOB</name>
<reference evidence="2 3" key="1">
    <citation type="journal article" date="2011" name="Syst. Appl. Microbiol.">
        <title>Defluviimonas denitrificans gen. nov., sp. nov., and Pararhodobacter aggregans gen. nov., sp. nov., non-phototrophic Rhodobacteraceae from the biofilter of a marine aquaculture.</title>
        <authorList>
            <person name="Foesel B.U."/>
            <person name="Drake H.L."/>
            <person name="Schramm A."/>
        </authorList>
    </citation>
    <scope>NUCLEOTIDE SEQUENCE [LARGE SCALE GENOMIC DNA]</scope>
    <source>
        <strain evidence="2 3">D1-19</strain>
    </source>
</reference>